<keyword evidence="2" id="KW-0812">Transmembrane</keyword>
<sequence length="70" mass="8081">MMLLNSFDKGFKSRRRKSQEEKEELKQLLGKTDFENGDFLALIIAALVTLVPVVLIMLLIYYGVSMYFFG</sequence>
<evidence type="ECO:0000256" key="2">
    <source>
        <dbReference type="SAM" id="Phobius"/>
    </source>
</evidence>
<protein>
    <submittedName>
        <fullName evidence="3">Uncharacterized protein</fullName>
    </submittedName>
</protein>
<accession>A0ABS2NP31</accession>
<feature type="transmembrane region" description="Helical" evidence="2">
    <location>
        <begin position="39"/>
        <end position="64"/>
    </location>
</feature>
<evidence type="ECO:0000313" key="4">
    <source>
        <dbReference type="Proteomes" id="UP001314796"/>
    </source>
</evidence>
<organism evidence="3 4">
    <name type="scientific">Alkaliphilus hydrothermalis</name>
    <dbReference type="NCBI Taxonomy" id="1482730"/>
    <lineage>
        <taxon>Bacteria</taxon>
        <taxon>Bacillati</taxon>
        <taxon>Bacillota</taxon>
        <taxon>Clostridia</taxon>
        <taxon>Peptostreptococcales</taxon>
        <taxon>Natronincolaceae</taxon>
        <taxon>Alkaliphilus</taxon>
    </lineage>
</organism>
<dbReference type="Proteomes" id="UP001314796">
    <property type="component" value="Unassembled WGS sequence"/>
</dbReference>
<feature type="region of interest" description="Disordered" evidence="1">
    <location>
        <begin position="1"/>
        <end position="20"/>
    </location>
</feature>
<keyword evidence="2" id="KW-1133">Transmembrane helix</keyword>
<keyword evidence="2" id="KW-0472">Membrane</keyword>
<proteinExistence type="predicted"/>
<comment type="caution">
    <text evidence="3">The sequence shown here is derived from an EMBL/GenBank/DDBJ whole genome shotgun (WGS) entry which is preliminary data.</text>
</comment>
<gene>
    <name evidence="3" type="ORF">JOC73_001128</name>
</gene>
<name>A0ABS2NP31_9FIRM</name>
<reference evidence="3 4" key="1">
    <citation type="submission" date="2021-01" db="EMBL/GenBank/DDBJ databases">
        <title>Genomic Encyclopedia of Type Strains, Phase IV (KMG-IV): sequencing the most valuable type-strain genomes for metagenomic binning, comparative biology and taxonomic classification.</title>
        <authorList>
            <person name="Goeker M."/>
        </authorList>
    </citation>
    <scope>NUCLEOTIDE SEQUENCE [LARGE SCALE GENOMIC DNA]</scope>
    <source>
        <strain evidence="3 4">DSM 25890</strain>
    </source>
</reference>
<dbReference type="EMBL" id="JAFBEE010000005">
    <property type="protein sequence ID" value="MBM7614616.1"/>
    <property type="molecule type" value="Genomic_DNA"/>
</dbReference>
<keyword evidence="4" id="KW-1185">Reference proteome</keyword>
<evidence type="ECO:0000313" key="3">
    <source>
        <dbReference type="EMBL" id="MBM7614616.1"/>
    </source>
</evidence>
<dbReference type="RefSeq" id="WP_204400994.1">
    <property type="nucleotide sequence ID" value="NZ_JAFBEE010000005.1"/>
</dbReference>
<evidence type="ECO:0000256" key="1">
    <source>
        <dbReference type="SAM" id="MobiDB-lite"/>
    </source>
</evidence>